<evidence type="ECO:0000256" key="4">
    <source>
        <dbReference type="ARBA" id="ARBA00022833"/>
    </source>
</evidence>
<dbReference type="Gene3D" id="3.30.160.60">
    <property type="entry name" value="Classic Zinc Finger"/>
    <property type="match status" value="1"/>
</dbReference>
<feature type="region of interest" description="Disordered" evidence="6">
    <location>
        <begin position="34"/>
        <end position="58"/>
    </location>
</feature>
<dbReference type="Proteomes" id="UP001211065">
    <property type="component" value="Unassembled WGS sequence"/>
</dbReference>
<dbReference type="SUPFAM" id="SSF57667">
    <property type="entry name" value="beta-beta-alpha zinc fingers"/>
    <property type="match status" value="1"/>
</dbReference>
<keyword evidence="3 5" id="KW-0863">Zinc-finger</keyword>
<dbReference type="FunFam" id="3.30.160.60:FF:000125">
    <property type="entry name" value="Putative zinc finger protein 143"/>
    <property type="match status" value="1"/>
</dbReference>
<feature type="region of interest" description="Disordered" evidence="6">
    <location>
        <begin position="426"/>
        <end position="492"/>
    </location>
</feature>
<feature type="non-terminal residue" evidence="8">
    <location>
        <position position="554"/>
    </location>
</feature>
<dbReference type="Pfam" id="PF00096">
    <property type="entry name" value="zf-C2H2"/>
    <property type="match status" value="1"/>
</dbReference>
<evidence type="ECO:0000313" key="8">
    <source>
        <dbReference type="EMBL" id="KAJ3200885.1"/>
    </source>
</evidence>
<name>A0AAD5XUL5_9FUNG</name>
<feature type="domain" description="C2H2-type" evidence="7">
    <location>
        <begin position="523"/>
        <end position="552"/>
    </location>
</feature>
<keyword evidence="2" id="KW-0677">Repeat</keyword>
<feature type="compositionally biased region" description="Polar residues" evidence="6">
    <location>
        <begin position="465"/>
        <end position="480"/>
    </location>
</feature>
<feature type="compositionally biased region" description="Low complexity" evidence="6">
    <location>
        <begin position="428"/>
        <end position="438"/>
    </location>
</feature>
<feature type="compositionally biased region" description="Low complexity" evidence="6">
    <location>
        <begin position="449"/>
        <end position="464"/>
    </location>
</feature>
<dbReference type="SMART" id="SM00355">
    <property type="entry name" value="ZnF_C2H2"/>
    <property type="match status" value="1"/>
</dbReference>
<feature type="compositionally biased region" description="Polar residues" evidence="6">
    <location>
        <begin position="34"/>
        <end position="53"/>
    </location>
</feature>
<evidence type="ECO:0000256" key="1">
    <source>
        <dbReference type="ARBA" id="ARBA00022723"/>
    </source>
</evidence>
<organism evidence="8 9">
    <name type="scientific">Clydaea vesicula</name>
    <dbReference type="NCBI Taxonomy" id="447962"/>
    <lineage>
        <taxon>Eukaryota</taxon>
        <taxon>Fungi</taxon>
        <taxon>Fungi incertae sedis</taxon>
        <taxon>Chytridiomycota</taxon>
        <taxon>Chytridiomycota incertae sedis</taxon>
        <taxon>Chytridiomycetes</taxon>
        <taxon>Lobulomycetales</taxon>
        <taxon>Lobulomycetaceae</taxon>
        <taxon>Clydaea</taxon>
    </lineage>
</organism>
<dbReference type="PROSITE" id="PS00028">
    <property type="entry name" value="ZINC_FINGER_C2H2_1"/>
    <property type="match status" value="1"/>
</dbReference>
<evidence type="ECO:0000259" key="7">
    <source>
        <dbReference type="PROSITE" id="PS50157"/>
    </source>
</evidence>
<keyword evidence="4" id="KW-0862">Zinc</keyword>
<evidence type="ECO:0000256" key="2">
    <source>
        <dbReference type="ARBA" id="ARBA00022737"/>
    </source>
</evidence>
<reference evidence="8" key="1">
    <citation type="submission" date="2020-05" db="EMBL/GenBank/DDBJ databases">
        <title>Phylogenomic resolution of chytrid fungi.</title>
        <authorList>
            <person name="Stajich J.E."/>
            <person name="Amses K."/>
            <person name="Simmons R."/>
            <person name="Seto K."/>
            <person name="Myers J."/>
            <person name="Bonds A."/>
            <person name="Quandt C.A."/>
            <person name="Barry K."/>
            <person name="Liu P."/>
            <person name="Grigoriev I."/>
            <person name="Longcore J.E."/>
            <person name="James T.Y."/>
        </authorList>
    </citation>
    <scope>NUCLEOTIDE SEQUENCE</scope>
    <source>
        <strain evidence="8">JEL0476</strain>
    </source>
</reference>
<dbReference type="InterPro" id="IPR036236">
    <property type="entry name" value="Znf_C2H2_sf"/>
</dbReference>
<evidence type="ECO:0000313" key="9">
    <source>
        <dbReference type="Proteomes" id="UP001211065"/>
    </source>
</evidence>
<keyword evidence="9" id="KW-1185">Reference proteome</keyword>
<evidence type="ECO:0000256" key="6">
    <source>
        <dbReference type="SAM" id="MobiDB-lite"/>
    </source>
</evidence>
<gene>
    <name evidence="8" type="ORF">HK099_002477</name>
</gene>
<evidence type="ECO:0000256" key="3">
    <source>
        <dbReference type="ARBA" id="ARBA00022771"/>
    </source>
</evidence>
<dbReference type="EMBL" id="JADGJW010001818">
    <property type="protein sequence ID" value="KAJ3200885.1"/>
    <property type="molecule type" value="Genomic_DNA"/>
</dbReference>
<evidence type="ECO:0000256" key="5">
    <source>
        <dbReference type="PROSITE-ProRule" id="PRU00042"/>
    </source>
</evidence>
<protein>
    <recommendedName>
        <fullName evidence="7">C2H2-type domain-containing protein</fullName>
    </recommendedName>
</protein>
<dbReference type="PROSITE" id="PS50157">
    <property type="entry name" value="ZINC_FINGER_C2H2_2"/>
    <property type="match status" value="1"/>
</dbReference>
<accession>A0AAD5XUL5</accession>
<feature type="region of interest" description="Disordered" evidence="6">
    <location>
        <begin position="184"/>
        <end position="203"/>
    </location>
</feature>
<comment type="caution">
    <text evidence="8">The sequence shown here is derived from an EMBL/GenBank/DDBJ whole genome shotgun (WGS) entry which is preliminary data.</text>
</comment>
<dbReference type="GO" id="GO:0008270">
    <property type="term" value="F:zinc ion binding"/>
    <property type="evidence" value="ECO:0007669"/>
    <property type="project" value="UniProtKB-KW"/>
</dbReference>
<keyword evidence="1" id="KW-0479">Metal-binding</keyword>
<dbReference type="InterPro" id="IPR013087">
    <property type="entry name" value="Znf_C2H2_type"/>
</dbReference>
<sequence>MVPVSSLQSSKSHIRHPSSDFRLSNLLNENSINFESTTSTHPDNNSDSIISTQSDNINHFSNNNSKNSFLSEDNVKFTFGNNSTVVENLDQQNQQIQNKILDKNFTYSTSIENLIKESSTNIQKPKFHQRSRSINSISTILSHKNERNSISNYSSNPNFDQIPRLHTPPSNAVDHISRIHSPSNPTDNIPRIHSPSNPRPILPNPTSRTKLFTHQRTLSQPFCLPPLVSSSFVPNSPPNAIRLNNCAKNSIPTTSTCSRLGTSSPNHYSGQLSMNATPPEVIQRVPSKLEYTQLPNLNHYQNLATSPNSGVTSIVSPVPRTASTFDNETYYQKPHEKQHLQQQSYPPYEPLTPQFQYDNSNNFLSTEYSSSSNHQRKYSLDYRTFESLHIHNDHNPISRSPSAPISNQHIRYHNLDSINESKFNFTPSSSSSIQYSSSPLQPINDEKINSNNQPISQQQNFQTNISTNSTKPNSIRSNNRPTHKRSNSASQIQVSPYNSINANALKWMPPVNDDDETDPRGVYRCTMDGCGKYFTRRYNLYSHMRVHSGERPYP</sequence>
<proteinExistence type="predicted"/>
<dbReference type="AlphaFoldDB" id="A0AAD5XUL5"/>